<protein>
    <submittedName>
        <fullName evidence="1">Uncharacterized protein</fullName>
    </submittedName>
</protein>
<dbReference type="AlphaFoldDB" id="Q97E61"/>
<evidence type="ECO:0000313" key="2">
    <source>
        <dbReference type="Proteomes" id="UP000000814"/>
    </source>
</evidence>
<dbReference type="RefSeq" id="WP_010966529.1">
    <property type="nucleotide sequence ID" value="NC_003030.1"/>
</dbReference>
<gene>
    <name evidence="1" type="ordered locus">CA_C3255</name>
</gene>
<keyword evidence="2" id="KW-1185">Reference proteome</keyword>
<accession>Q97E61</accession>
<dbReference type="eggNOG" id="ENOG5030HC3">
    <property type="taxonomic scope" value="Bacteria"/>
</dbReference>
<proteinExistence type="predicted"/>
<dbReference type="STRING" id="272562.CA_C3255"/>
<dbReference type="Proteomes" id="UP000000814">
    <property type="component" value="Chromosome"/>
</dbReference>
<dbReference type="HOGENOM" id="CLU_2536631_0_0_9"/>
<dbReference type="EMBL" id="AE001437">
    <property type="protein sequence ID" value="AAK81189.1"/>
    <property type="molecule type" value="Genomic_DNA"/>
</dbReference>
<dbReference type="OrthoDB" id="1927516at2"/>
<dbReference type="GeneID" id="44999752"/>
<dbReference type="PATRIC" id="fig|272562.8.peg.3433"/>
<sequence length="84" mass="9226">MKVSIGQVIEFKTDHYISLDLGGKVLVKKGDKARVVKKIDDITGEIVYLTGEAAGKCQHLMLEVNDDLDADAIAKKILNELRGE</sequence>
<evidence type="ECO:0000313" key="1">
    <source>
        <dbReference type="EMBL" id="AAK81189.1"/>
    </source>
</evidence>
<reference evidence="1 2" key="1">
    <citation type="journal article" date="2001" name="J. Bacteriol.">
        <title>Genome sequence and comparative analysis of the solvent-producing bacterium Clostridium acetobutylicum.</title>
        <authorList>
            <person name="Nolling J."/>
            <person name="Breton G."/>
            <person name="Omelchenko M.V."/>
            <person name="Makarova K.S."/>
            <person name="Zeng Q."/>
            <person name="Gibson R."/>
            <person name="Lee H.M."/>
            <person name="Dubois J."/>
            <person name="Qiu D."/>
            <person name="Hitti J."/>
            <person name="Wolf Y.I."/>
            <person name="Tatusov R.L."/>
            <person name="Sabathe F."/>
            <person name="Doucette-Stamm L."/>
            <person name="Soucaille P."/>
            <person name="Daly M.J."/>
            <person name="Bennett G.N."/>
            <person name="Koonin E.V."/>
            <person name="Smith D.R."/>
        </authorList>
    </citation>
    <scope>NUCLEOTIDE SEQUENCE [LARGE SCALE GENOMIC DNA]</scope>
    <source>
        <strain evidence="2">ATCC 824 / DSM 792 / JCM 1419 / LMG 5710 / VKM B-1787</strain>
    </source>
</reference>
<name>Q97E61_CLOAB</name>
<dbReference type="PIR" id="B97300">
    <property type="entry name" value="B97300"/>
</dbReference>
<dbReference type="KEGG" id="cac:CA_C3255"/>
<organism evidence="1 2">
    <name type="scientific">Clostridium acetobutylicum (strain ATCC 824 / DSM 792 / JCM 1419 / IAM 19013 / LMG 5710 / NBRC 13948 / NRRL B-527 / VKM B-1787 / 2291 / W)</name>
    <dbReference type="NCBI Taxonomy" id="272562"/>
    <lineage>
        <taxon>Bacteria</taxon>
        <taxon>Bacillati</taxon>
        <taxon>Bacillota</taxon>
        <taxon>Clostridia</taxon>
        <taxon>Eubacteriales</taxon>
        <taxon>Clostridiaceae</taxon>
        <taxon>Clostridium</taxon>
    </lineage>
</organism>